<proteinExistence type="predicted"/>
<dbReference type="EMBL" id="RBOV01000179">
    <property type="protein sequence ID" value="RMN11747.1"/>
    <property type="molecule type" value="Genomic_DNA"/>
</dbReference>
<keyword evidence="1" id="KW-1133">Transmembrane helix</keyword>
<protein>
    <submittedName>
        <fullName evidence="2">Uncharacterized protein</fullName>
    </submittedName>
</protein>
<keyword evidence="1" id="KW-0812">Transmembrane</keyword>
<organism evidence="2 3">
    <name type="scientific">Pseudomonas syringae pv. coriandricola</name>
    <dbReference type="NCBI Taxonomy" id="264453"/>
    <lineage>
        <taxon>Bacteria</taxon>
        <taxon>Pseudomonadati</taxon>
        <taxon>Pseudomonadota</taxon>
        <taxon>Gammaproteobacteria</taxon>
        <taxon>Pseudomonadales</taxon>
        <taxon>Pseudomonadaceae</taxon>
        <taxon>Pseudomonas</taxon>
    </lineage>
</organism>
<keyword evidence="1" id="KW-0472">Membrane</keyword>
<comment type="caution">
    <text evidence="2">The sequence shown here is derived from an EMBL/GenBank/DDBJ whole genome shotgun (WGS) entry which is preliminary data.</text>
</comment>
<feature type="transmembrane region" description="Helical" evidence="1">
    <location>
        <begin position="28"/>
        <end position="53"/>
    </location>
</feature>
<dbReference type="RefSeq" id="WP_054086364.1">
    <property type="nucleotide sequence ID" value="NZ_LJPZ01000054.1"/>
</dbReference>
<sequence length="64" mass="7021">MKLSIAQFFAVLASIVLGEAGQRTGDLAYNYAGILALVLWFVLMLAVFGLEILEWLCERSLSQG</sequence>
<gene>
    <name evidence="2" type="ORF">ALQ65_200096</name>
</gene>
<name>A0A3M3JLW7_9PSED</name>
<reference evidence="2 3" key="1">
    <citation type="submission" date="2018-08" db="EMBL/GenBank/DDBJ databases">
        <title>Recombination of ecologically and evolutionarily significant loci maintains genetic cohesion in the Pseudomonas syringae species complex.</title>
        <authorList>
            <person name="Dillon M."/>
            <person name="Thakur S."/>
            <person name="Almeida R.N.D."/>
            <person name="Weir B.S."/>
            <person name="Guttman D.S."/>
        </authorList>
    </citation>
    <scope>NUCLEOTIDE SEQUENCE [LARGE SCALE GENOMIC DNA]</scope>
    <source>
        <strain evidence="2 3">ICMP 12341</strain>
    </source>
</reference>
<evidence type="ECO:0000313" key="2">
    <source>
        <dbReference type="EMBL" id="RMN11747.1"/>
    </source>
</evidence>
<accession>A0A3M3JLW7</accession>
<evidence type="ECO:0000313" key="3">
    <source>
        <dbReference type="Proteomes" id="UP000271468"/>
    </source>
</evidence>
<evidence type="ECO:0000256" key="1">
    <source>
        <dbReference type="SAM" id="Phobius"/>
    </source>
</evidence>
<dbReference type="Proteomes" id="UP000271468">
    <property type="component" value="Unassembled WGS sequence"/>
</dbReference>
<dbReference type="AlphaFoldDB" id="A0A3M3JLW7"/>